<feature type="region of interest" description="Disordered" evidence="8">
    <location>
        <begin position="369"/>
        <end position="408"/>
    </location>
</feature>
<evidence type="ECO:0000256" key="2">
    <source>
        <dbReference type="ARBA" id="ARBA00009477"/>
    </source>
</evidence>
<dbReference type="GO" id="GO:1990281">
    <property type="term" value="C:efflux pump complex"/>
    <property type="evidence" value="ECO:0007669"/>
    <property type="project" value="TreeGrafter"/>
</dbReference>
<dbReference type="OrthoDB" id="9783047at2"/>
<gene>
    <name evidence="14" type="primary">mdtA</name>
    <name evidence="14" type="ORF">CUZ56_02037</name>
</gene>
<dbReference type="Gene3D" id="1.10.287.470">
    <property type="entry name" value="Helix hairpin bin"/>
    <property type="match status" value="1"/>
</dbReference>
<dbReference type="GO" id="GO:0015562">
    <property type="term" value="F:efflux transmembrane transporter activity"/>
    <property type="evidence" value="ECO:0007669"/>
    <property type="project" value="TreeGrafter"/>
</dbReference>
<evidence type="ECO:0000256" key="1">
    <source>
        <dbReference type="ARBA" id="ARBA00004236"/>
    </source>
</evidence>
<dbReference type="PANTHER" id="PTHR30469">
    <property type="entry name" value="MULTIDRUG RESISTANCE PROTEIN MDTA"/>
    <property type="match status" value="1"/>
</dbReference>
<dbReference type="InterPro" id="IPR058624">
    <property type="entry name" value="MdtA-like_HH"/>
</dbReference>
<sequence precursor="true">MATSKLFIPAFIALAAVAAGAYFGFKSSSSSDSTPPAPTVPVTTAYARQDNMPVRVRSIGSVVSLHSVEVRTQVDGILIAQDVKEGQTVKQGDLVARIDDRSIRAVLVQQRAELANRQAQLDVALLDLKRYEELQAQKAISGQILDQQKALVQQLRQALQTQKAVIDEQEVMLSYTRIQSPITGMVGILNTHQGNYVRAGDTQSLFSIVQIDPIGVEIALPQNLLSQLLPLTRTNSLTSIPVTAYDSTGQQLLAQGHLSLIDNRVATATGTIRVRAEFENGNRALWPGQTVLTSIQLRQIENAIVIPQTAIRQGNRYTYVWQIRDDHAAPVTVEVVHTDENLVAVTGLEVGAEVVTDGASRLQEGALVRRTNAEEPAVVPDNEPPPVSADPDPVAESLPPVQAEPDRL</sequence>
<evidence type="ECO:0000256" key="3">
    <source>
        <dbReference type="ARBA" id="ARBA00022448"/>
    </source>
</evidence>
<evidence type="ECO:0000256" key="5">
    <source>
        <dbReference type="ARBA" id="ARBA00022519"/>
    </source>
</evidence>
<protein>
    <submittedName>
        <fullName evidence="14">Multidrug resistance protein MdtA</fullName>
    </submittedName>
</protein>
<dbReference type="Gene3D" id="2.40.30.170">
    <property type="match status" value="1"/>
</dbReference>
<feature type="domain" description="Multidrug resistance protein MdtA-like C-terminal permuted SH3" evidence="13">
    <location>
        <begin position="302"/>
        <end position="361"/>
    </location>
</feature>
<feature type="domain" description="Multidrug resistance protein MdtA-like barrel-sandwich hybrid" evidence="11">
    <location>
        <begin position="67"/>
        <end position="205"/>
    </location>
</feature>
<feature type="chain" id="PRO_5019381497" evidence="9">
    <location>
        <begin position="22"/>
        <end position="408"/>
    </location>
</feature>
<organism evidence="14 15">
    <name type="scientific">Saezia sanguinis</name>
    <dbReference type="NCBI Taxonomy" id="1965230"/>
    <lineage>
        <taxon>Bacteria</taxon>
        <taxon>Pseudomonadati</taxon>
        <taxon>Pseudomonadota</taxon>
        <taxon>Betaproteobacteria</taxon>
        <taxon>Burkholderiales</taxon>
        <taxon>Saeziaceae</taxon>
        <taxon>Saezia</taxon>
    </lineage>
</organism>
<dbReference type="Gene3D" id="2.40.50.100">
    <property type="match status" value="1"/>
</dbReference>
<evidence type="ECO:0000313" key="15">
    <source>
        <dbReference type="Proteomes" id="UP000286947"/>
    </source>
</evidence>
<dbReference type="RefSeq" id="WP_126980225.1">
    <property type="nucleotide sequence ID" value="NZ_PQSP01000005.1"/>
</dbReference>
<comment type="similarity">
    <text evidence="2">Belongs to the membrane fusion protein (MFP) (TC 8.A.1) family.</text>
</comment>
<keyword evidence="5" id="KW-0997">Cell inner membrane</keyword>
<feature type="domain" description="Multidrug resistance protein MdtA-like beta-barrel" evidence="12">
    <location>
        <begin position="213"/>
        <end position="297"/>
    </location>
</feature>
<dbReference type="AlphaFoldDB" id="A0A433SC42"/>
<dbReference type="PANTHER" id="PTHR30469:SF12">
    <property type="entry name" value="MULTIDRUG RESISTANCE PROTEIN MDTA"/>
    <property type="match status" value="1"/>
</dbReference>
<reference evidence="14 15" key="1">
    <citation type="submission" date="2018-01" db="EMBL/GenBank/DDBJ databases">
        <title>Saezia sanguinis gen. nov., sp. nov., in the order Burkholderiales isolated from human blood.</title>
        <authorList>
            <person name="Medina-Pascual M.J."/>
            <person name="Valdezate S."/>
            <person name="Monzon S."/>
            <person name="Cuesta I."/>
            <person name="Carrasco G."/>
            <person name="Villalon P."/>
            <person name="Saez-Nieto J.A."/>
        </authorList>
    </citation>
    <scope>NUCLEOTIDE SEQUENCE [LARGE SCALE GENOMIC DNA]</scope>
    <source>
        <strain evidence="14 15">CNM695-12</strain>
    </source>
</reference>
<dbReference type="Proteomes" id="UP000286947">
    <property type="component" value="Unassembled WGS sequence"/>
</dbReference>
<proteinExistence type="inferred from homology"/>
<feature type="signal peptide" evidence="9">
    <location>
        <begin position="1"/>
        <end position="21"/>
    </location>
</feature>
<evidence type="ECO:0000256" key="4">
    <source>
        <dbReference type="ARBA" id="ARBA00022475"/>
    </source>
</evidence>
<feature type="domain" description="Multidrug resistance protein MdtA-like alpha-helical hairpin" evidence="10">
    <location>
        <begin position="108"/>
        <end position="176"/>
    </location>
</feature>
<keyword evidence="9" id="KW-0732">Signal</keyword>
<dbReference type="Gene3D" id="2.40.420.20">
    <property type="match status" value="1"/>
</dbReference>
<dbReference type="Pfam" id="PF25944">
    <property type="entry name" value="Beta-barrel_RND"/>
    <property type="match status" value="1"/>
</dbReference>
<evidence type="ECO:0000259" key="11">
    <source>
        <dbReference type="Pfam" id="PF25917"/>
    </source>
</evidence>
<dbReference type="InterPro" id="IPR006143">
    <property type="entry name" value="RND_pump_MFP"/>
</dbReference>
<evidence type="ECO:0000256" key="6">
    <source>
        <dbReference type="ARBA" id="ARBA00023136"/>
    </source>
</evidence>
<feature type="coiled-coil region" evidence="7">
    <location>
        <begin position="145"/>
        <end position="172"/>
    </location>
</feature>
<evidence type="ECO:0000259" key="12">
    <source>
        <dbReference type="Pfam" id="PF25944"/>
    </source>
</evidence>
<evidence type="ECO:0000256" key="8">
    <source>
        <dbReference type="SAM" id="MobiDB-lite"/>
    </source>
</evidence>
<comment type="subcellular location">
    <subcellularLocation>
        <location evidence="1">Cell membrane</location>
    </subcellularLocation>
</comment>
<dbReference type="InterPro" id="IPR058626">
    <property type="entry name" value="MdtA-like_b-barrel"/>
</dbReference>
<dbReference type="InterPro" id="IPR058625">
    <property type="entry name" value="MdtA-like_BSH"/>
</dbReference>
<keyword evidence="15" id="KW-1185">Reference proteome</keyword>
<evidence type="ECO:0000256" key="7">
    <source>
        <dbReference type="SAM" id="Coils"/>
    </source>
</evidence>
<keyword evidence="3" id="KW-0813">Transport</keyword>
<comment type="caution">
    <text evidence="14">The sequence shown here is derived from an EMBL/GenBank/DDBJ whole genome shotgun (WGS) entry which is preliminary data.</text>
</comment>
<dbReference type="SUPFAM" id="SSF111369">
    <property type="entry name" value="HlyD-like secretion proteins"/>
    <property type="match status" value="1"/>
</dbReference>
<dbReference type="EMBL" id="PQSP01000005">
    <property type="protein sequence ID" value="RUS66311.1"/>
    <property type="molecule type" value="Genomic_DNA"/>
</dbReference>
<dbReference type="InterPro" id="IPR058627">
    <property type="entry name" value="MdtA-like_C"/>
</dbReference>
<evidence type="ECO:0000256" key="9">
    <source>
        <dbReference type="SAM" id="SignalP"/>
    </source>
</evidence>
<dbReference type="Pfam" id="PF25917">
    <property type="entry name" value="BSH_RND"/>
    <property type="match status" value="1"/>
</dbReference>
<dbReference type="NCBIfam" id="TIGR01730">
    <property type="entry name" value="RND_mfp"/>
    <property type="match status" value="1"/>
</dbReference>
<evidence type="ECO:0000313" key="14">
    <source>
        <dbReference type="EMBL" id="RUS66311.1"/>
    </source>
</evidence>
<evidence type="ECO:0000259" key="10">
    <source>
        <dbReference type="Pfam" id="PF25876"/>
    </source>
</evidence>
<dbReference type="Pfam" id="PF25967">
    <property type="entry name" value="RND-MFP_C"/>
    <property type="match status" value="1"/>
</dbReference>
<name>A0A433SC42_9BURK</name>
<evidence type="ECO:0000259" key="13">
    <source>
        <dbReference type="Pfam" id="PF25967"/>
    </source>
</evidence>
<dbReference type="Pfam" id="PF25876">
    <property type="entry name" value="HH_MFP_RND"/>
    <property type="match status" value="1"/>
</dbReference>
<accession>A0A433SC42</accession>
<keyword evidence="7" id="KW-0175">Coiled coil</keyword>
<keyword evidence="6" id="KW-0472">Membrane</keyword>
<keyword evidence="4" id="KW-1003">Cell membrane</keyword>